<sequence>GGEFIKEIKMISAQYGIIGKIGQNDDDILKSLQQLLCCRVDQQVVSRLQSKLAIRRNRFESISFKCLLANGFPICAIITIDVTDISETSGTDYFNRIEINSN</sequence>
<dbReference type="EMBL" id="CAJVQC010019423">
    <property type="protein sequence ID" value="CAG8701087.1"/>
    <property type="molecule type" value="Genomic_DNA"/>
</dbReference>
<accession>A0ACA9PBP8</accession>
<keyword evidence="2" id="KW-1185">Reference proteome</keyword>
<gene>
    <name evidence="1" type="ORF">RPERSI_LOCUS10030</name>
</gene>
<name>A0ACA9PBP8_9GLOM</name>
<reference evidence="1" key="1">
    <citation type="submission" date="2021-06" db="EMBL/GenBank/DDBJ databases">
        <authorList>
            <person name="Kallberg Y."/>
            <person name="Tangrot J."/>
            <person name="Rosling A."/>
        </authorList>
    </citation>
    <scope>NUCLEOTIDE SEQUENCE</scope>
    <source>
        <strain evidence="1">MA461A</strain>
    </source>
</reference>
<evidence type="ECO:0000313" key="2">
    <source>
        <dbReference type="Proteomes" id="UP000789920"/>
    </source>
</evidence>
<dbReference type="Proteomes" id="UP000789920">
    <property type="component" value="Unassembled WGS sequence"/>
</dbReference>
<feature type="non-terminal residue" evidence="1">
    <location>
        <position position="102"/>
    </location>
</feature>
<organism evidence="1 2">
    <name type="scientific">Racocetra persica</name>
    <dbReference type="NCBI Taxonomy" id="160502"/>
    <lineage>
        <taxon>Eukaryota</taxon>
        <taxon>Fungi</taxon>
        <taxon>Fungi incertae sedis</taxon>
        <taxon>Mucoromycota</taxon>
        <taxon>Glomeromycotina</taxon>
        <taxon>Glomeromycetes</taxon>
        <taxon>Diversisporales</taxon>
        <taxon>Gigasporaceae</taxon>
        <taxon>Racocetra</taxon>
    </lineage>
</organism>
<proteinExistence type="predicted"/>
<evidence type="ECO:0000313" key="1">
    <source>
        <dbReference type="EMBL" id="CAG8701087.1"/>
    </source>
</evidence>
<feature type="non-terminal residue" evidence="1">
    <location>
        <position position="1"/>
    </location>
</feature>
<comment type="caution">
    <text evidence="1">The sequence shown here is derived from an EMBL/GenBank/DDBJ whole genome shotgun (WGS) entry which is preliminary data.</text>
</comment>
<protein>
    <submittedName>
        <fullName evidence="1">1467_t:CDS:1</fullName>
    </submittedName>
</protein>